<evidence type="ECO:0000313" key="2">
    <source>
        <dbReference type="EMBL" id="GAA0855043.1"/>
    </source>
</evidence>
<proteinExistence type="predicted"/>
<organism evidence="2 3">
    <name type="scientific">Aliiglaciecola litoralis</name>
    <dbReference type="NCBI Taxonomy" id="582857"/>
    <lineage>
        <taxon>Bacteria</taxon>
        <taxon>Pseudomonadati</taxon>
        <taxon>Pseudomonadota</taxon>
        <taxon>Gammaproteobacteria</taxon>
        <taxon>Alteromonadales</taxon>
        <taxon>Alteromonadaceae</taxon>
        <taxon>Aliiglaciecola</taxon>
    </lineage>
</organism>
<accession>A0ABP3WR27</accession>
<dbReference type="Pfam" id="PF20420">
    <property type="entry name" value="DUF6702"/>
    <property type="match status" value="1"/>
</dbReference>
<evidence type="ECO:0008006" key="4">
    <source>
        <dbReference type="Google" id="ProtNLM"/>
    </source>
</evidence>
<feature type="signal peptide" evidence="1">
    <location>
        <begin position="1"/>
        <end position="22"/>
    </location>
</feature>
<comment type="caution">
    <text evidence="2">The sequence shown here is derived from an EMBL/GenBank/DDBJ whole genome shotgun (WGS) entry which is preliminary data.</text>
</comment>
<sequence length="165" mass="18725">MRTFSFYSLMLVATLVAANAFAHQQKAAITKVLFNPRTTNIEIMHRFYIHDAEHAVKEIIGKQADILSSAQTQQHFADYVASRFVMTDQDGNYLNLKAVGYEVDGQHFWVYQETPQSANLVGLKIQHSALQDIWSQQTNTVNIEGVGDIKTLTFEQNVELLEVTF</sequence>
<dbReference type="RefSeq" id="WP_343857786.1">
    <property type="nucleotide sequence ID" value="NZ_BAAAFD010000002.1"/>
</dbReference>
<keyword evidence="1" id="KW-0732">Signal</keyword>
<feature type="chain" id="PRO_5045988837" description="Orphan protein" evidence="1">
    <location>
        <begin position="23"/>
        <end position="165"/>
    </location>
</feature>
<dbReference type="Proteomes" id="UP001500359">
    <property type="component" value="Unassembled WGS sequence"/>
</dbReference>
<dbReference type="EMBL" id="BAAAFD010000002">
    <property type="protein sequence ID" value="GAA0855043.1"/>
    <property type="molecule type" value="Genomic_DNA"/>
</dbReference>
<dbReference type="InterPro" id="IPR046525">
    <property type="entry name" value="DUF6702"/>
</dbReference>
<gene>
    <name evidence="2" type="ORF">GCM10009114_13080</name>
</gene>
<reference evidence="3" key="1">
    <citation type="journal article" date="2019" name="Int. J. Syst. Evol. Microbiol.">
        <title>The Global Catalogue of Microorganisms (GCM) 10K type strain sequencing project: providing services to taxonomists for standard genome sequencing and annotation.</title>
        <authorList>
            <consortium name="The Broad Institute Genomics Platform"/>
            <consortium name="The Broad Institute Genome Sequencing Center for Infectious Disease"/>
            <person name="Wu L."/>
            <person name="Ma J."/>
        </authorList>
    </citation>
    <scope>NUCLEOTIDE SEQUENCE [LARGE SCALE GENOMIC DNA]</scope>
    <source>
        <strain evidence="3">JCM 15896</strain>
    </source>
</reference>
<keyword evidence="3" id="KW-1185">Reference proteome</keyword>
<protein>
    <recommendedName>
        <fullName evidence="4">Orphan protein</fullName>
    </recommendedName>
</protein>
<name>A0ABP3WR27_9ALTE</name>
<evidence type="ECO:0000256" key="1">
    <source>
        <dbReference type="SAM" id="SignalP"/>
    </source>
</evidence>
<evidence type="ECO:0000313" key="3">
    <source>
        <dbReference type="Proteomes" id="UP001500359"/>
    </source>
</evidence>